<keyword evidence="3" id="KW-1185">Reference proteome</keyword>
<proteinExistence type="predicted"/>
<gene>
    <name evidence="2" type="primary">bcsS</name>
    <name evidence="2" type="ORF">MU848_14645</name>
</gene>
<reference evidence="2 3" key="1">
    <citation type="submission" date="2022-04" db="EMBL/GenBank/DDBJ databases">
        <authorList>
            <person name="Huq M.A."/>
        </authorList>
    </citation>
    <scope>NUCLEOTIDE SEQUENCE [LARGE SCALE GENOMIC DNA]</scope>
    <source>
        <strain evidence="2 3">MAH-33</strain>
    </source>
</reference>
<protein>
    <submittedName>
        <fullName evidence="2">Cellulose biosynthesis protein BcsS</fullName>
    </submittedName>
</protein>
<dbReference type="Pfam" id="PF17036">
    <property type="entry name" value="CBP_BcsS"/>
    <property type="match status" value="1"/>
</dbReference>
<keyword evidence="1" id="KW-0732">Signal</keyword>
<evidence type="ECO:0000313" key="3">
    <source>
        <dbReference type="Proteomes" id="UP001203512"/>
    </source>
</evidence>
<sequence length="229" mass="23945">MISLRFLALLAVSALSGQAALAQDRGVIYAGGSVGDGAGGYGGGLISLPGNSLGHGLAVRAGVNGGTYRYRTTERIEATYIGAEAALVYQTSGSWGWANIGAGPRFTKTDLDPNDPGNKLQGSRWDVGVQTDGVLGDRLRLGWFGSWGIRNESYMAQLRLTQAVNRQSDTRLGLEATLQGDPTYKRGGLGAYISTAIGGGWTGQLSAGATEQKGRNARPYLSIGLSQVF</sequence>
<evidence type="ECO:0000313" key="2">
    <source>
        <dbReference type="EMBL" id="MCK0532826.1"/>
    </source>
</evidence>
<dbReference type="Proteomes" id="UP001203512">
    <property type="component" value="Unassembled WGS sequence"/>
</dbReference>
<dbReference type="InterPro" id="IPR031485">
    <property type="entry name" value="CBP_BcsS"/>
</dbReference>
<accession>A0ABT0E0B5</accession>
<comment type="caution">
    <text evidence="2">The sequence shown here is derived from an EMBL/GenBank/DDBJ whole genome shotgun (WGS) entry which is preliminary data.</text>
</comment>
<dbReference type="EMBL" id="JALKHS010000011">
    <property type="protein sequence ID" value="MCK0532826.1"/>
    <property type="molecule type" value="Genomic_DNA"/>
</dbReference>
<feature type="chain" id="PRO_5045326158" evidence="1">
    <location>
        <begin position="23"/>
        <end position="229"/>
    </location>
</feature>
<dbReference type="RefSeq" id="WP_176502332.1">
    <property type="nucleotide sequence ID" value="NZ_JALKHS010000011.1"/>
</dbReference>
<evidence type="ECO:0000256" key="1">
    <source>
        <dbReference type="SAM" id="SignalP"/>
    </source>
</evidence>
<name>A0ABT0E0B5_9SPHN</name>
<feature type="signal peptide" evidence="1">
    <location>
        <begin position="1"/>
        <end position="22"/>
    </location>
</feature>
<organism evidence="2 3">
    <name type="scientific">Sphingobium agri</name>
    <dbReference type="NCBI Taxonomy" id="2933566"/>
    <lineage>
        <taxon>Bacteria</taxon>
        <taxon>Pseudomonadati</taxon>
        <taxon>Pseudomonadota</taxon>
        <taxon>Alphaproteobacteria</taxon>
        <taxon>Sphingomonadales</taxon>
        <taxon>Sphingomonadaceae</taxon>
        <taxon>Sphingobium</taxon>
    </lineage>
</organism>